<dbReference type="VEuPathDB" id="FungiDB:VP01_2389g4"/>
<proteinExistence type="predicted"/>
<dbReference type="Proteomes" id="UP000037035">
    <property type="component" value="Unassembled WGS sequence"/>
</dbReference>
<dbReference type="EMBL" id="LAVV01007268">
    <property type="protein sequence ID" value="KNZ56512.1"/>
    <property type="molecule type" value="Genomic_DNA"/>
</dbReference>
<accession>A0A0L6V7L2</accession>
<feature type="region of interest" description="Disordered" evidence="1">
    <location>
        <begin position="76"/>
        <end position="100"/>
    </location>
</feature>
<organism evidence="2 3">
    <name type="scientific">Puccinia sorghi</name>
    <dbReference type="NCBI Taxonomy" id="27349"/>
    <lineage>
        <taxon>Eukaryota</taxon>
        <taxon>Fungi</taxon>
        <taxon>Dikarya</taxon>
        <taxon>Basidiomycota</taxon>
        <taxon>Pucciniomycotina</taxon>
        <taxon>Pucciniomycetes</taxon>
        <taxon>Pucciniales</taxon>
        <taxon>Pucciniaceae</taxon>
        <taxon>Puccinia</taxon>
    </lineage>
</organism>
<dbReference type="OrthoDB" id="2517627at2759"/>
<gene>
    <name evidence="2" type="ORF">VP01_2389g4</name>
</gene>
<name>A0A0L6V7L2_9BASI</name>
<keyword evidence="3" id="KW-1185">Reference proteome</keyword>
<comment type="caution">
    <text evidence="2">The sequence shown here is derived from an EMBL/GenBank/DDBJ whole genome shotgun (WGS) entry which is preliminary data.</text>
</comment>
<protein>
    <submittedName>
        <fullName evidence="2">Uncharacterized protein</fullName>
    </submittedName>
</protein>
<evidence type="ECO:0000313" key="2">
    <source>
        <dbReference type="EMBL" id="KNZ56512.1"/>
    </source>
</evidence>
<evidence type="ECO:0000313" key="3">
    <source>
        <dbReference type="Proteomes" id="UP000037035"/>
    </source>
</evidence>
<reference evidence="2 3" key="1">
    <citation type="submission" date="2015-08" db="EMBL/GenBank/DDBJ databases">
        <title>Next Generation Sequencing and Analysis of the Genome of Puccinia sorghi L Schw, the Causal Agent of Maize Common Rust.</title>
        <authorList>
            <person name="Rochi L."/>
            <person name="Burguener G."/>
            <person name="Darino M."/>
            <person name="Turjanski A."/>
            <person name="Kreff E."/>
            <person name="Dieguez M.J."/>
            <person name="Sacco F."/>
        </authorList>
    </citation>
    <scope>NUCLEOTIDE SEQUENCE [LARGE SCALE GENOMIC DNA]</scope>
    <source>
        <strain evidence="2 3">RO10H11247</strain>
    </source>
</reference>
<evidence type="ECO:0000256" key="1">
    <source>
        <dbReference type="SAM" id="MobiDB-lite"/>
    </source>
</evidence>
<sequence>MANKITTLIRLGPQEGRQVWTNLLTNTVGLAEKRRKELYQEIFRAPRLIPEMARLGMATKEGSRCSRKEICGSPLLSLARQQRHQDEDEDESMLSETERPPKQDWLWDELEQTGEFLEEVHLTLRGIVEQVDLFEVKKEERMDRVMLEVMADAHVAAGPIRGHDAYEESYGKLARLNYALSEVSEALIYYGALVRRAQRSVELWKALLFQPTPLDLPLLASWSHYWSRVMNASAQAFHSLESHFDIL</sequence>
<dbReference type="AlphaFoldDB" id="A0A0L6V7L2"/>